<dbReference type="PANTHER" id="PTHR10372">
    <property type="entry name" value="PLAKOPHILLIN-RELATED"/>
    <property type="match status" value="1"/>
</dbReference>
<dbReference type="InterPro" id="IPR016024">
    <property type="entry name" value="ARM-type_fold"/>
</dbReference>
<evidence type="ECO:0000256" key="9">
    <source>
        <dbReference type="PROSITE-ProRule" id="PRU00259"/>
    </source>
</evidence>
<reference evidence="11" key="2">
    <citation type="submission" date="2025-08" db="UniProtKB">
        <authorList>
            <consortium name="Ensembl"/>
        </authorList>
    </citation>
    <scope>IDENTIFICATION</scope>
</reference>
<keyword evidence="4" id="KW-0597">Phosphoprotein</keyword>
<keyword evidence="3" id="KW-0488">Methylation</keyword>
<dbReference type="InterPro" id="IPR000225">
    <property type="entry name" value="Armadillo"/>
</dbReference>
<evidence type="ECO:0000256" key="2">
    <source>
        <dbReference type="ARBA" id="ARBA00005462"/>
    </source>
</evidence>
<dbReference type="GO" id="GO:0098609">
    <property type="term" value="P:cell-cell adhesion"/>
    <property type="evidence" value="ECO:0007669"/>
    <property type="project" value="InterPro"/>
</dbReference>
<dbReference type="FunFam" id="1.25.10.10:FF:000008">
    <property type="entry name" value="plakophilin-4 isoform X1"/>
    <property type="match status" value="1"/>
</dbReference>
<dbReference type="InterPro" id="IPR028435">
    <property type="entry name" value="Plakophilin/d_Catenin"/>
</dbReference>
<dbReference type="GO" id="GO:0005737">
    <property type="term" value="C:cytoplasm"/>
    <property type="evidence" value="ECO:0007669"/>
    <property type="project" value="TreeGrafter"/>
</dbReference>
<evidence type="ECO:0000256" key="3">
    <source>
        <dbReference type="ARBA" id="ARBA00022481"/>
    </source>
</evidence>
<dbReference type="Gene3D" id="1.25.10.10">
    <property type="entry name" value="Leucine-rich Repeat Variant"/>
    <property type="match status" value="1"/>
</dbReference>
<feature type="compositionally biased region" description="Polar residues" evidence="10">
    <location>
        <begin position="287"/>
        <end position="313"/>
    </location>
</feature>
<keyword evidence="6" id="KW-0130">Cell adhesion</keyword>
<organism evidence="11 12">
    <name type="scientific">Sphaeramia orbicularis</name>
    <name type="common">orbiculate cardinalfish</name>
    <dbReference type="NCBI Taxonomy" id="375764"/>
    <lineage>
        <taxon>Eukaryota</taxon>
        <taxon>Metazoa</taxon>
        <taxon>Chordata</taxon>
        <taxon>Craniata</taxon>
        <taxon>Vertebrata</taxon>
        <taxon>Euteleostomi</taxon>
        <taxon>Actinopterygii</taxon>
        <taxon>Neopterygii</taxon>
        <taxon>Teleostei</taxon>
        <taxon>Neoteleostei</taxon>
        <taxon>Acanthomorphata</taxon>
        <taxon>Gobiaria</taxon>
        <taxon>Kurtiformes</taxon>
        <taxon>Apogonoidei</taxon>
        <taxon>Apogonidae</taxon>
        <taxon>Apogoninae</taxon>
        <taxon>Sphaeramia</taxon>
    </lineage>
</organism>
<sequence length="1035" mass="114606">MCLKSGHISSNRSEKSSSYVKRILMDCTVAFKFLHFVFRVFVHTQELQFERLTRELEVERQIVANQLERCRLGAESPGAGSITTAVPGRAMRRVSSVPSRSHSPAYASGMSPSRGSLRTSVGSAYGSPIVTEPKPLSSIFSTTLPSTQRTSTTCGGSGSPYSTQKNSPAALRRMGSTNSRSGTASRTTSPYQASAGSSSGRMGSPLTMVDNINPPLTKQPTHSSSPVRASMTAVPQHYSSTLPRIRSSYASQHSQLGQDLRSAMSPDRHIAPIYEDRTFQGPLYRSPSHTQQSTLYRSASGVGSLQRTSSQRSAMTYQRNNYALNTTATYADPYRSAQYRPSDSNYSRQGVVMDDGATRSPSIDSIQKDPREFAWRDPELTEVIHMLQHHFPSVQANAAAYLQHLCFGDNRIKTEVCRLGGIKHLVDLLDHKVLEVQRNSCGALRNLVYGKTVDDNKIAVRNAGGIPALLRLLRKTVDAEIRELVTGVLWNLSSCDAVKMTIIRDALTTLTNTVIIPHSGWSSSSFDDDHKLKFHSSLVLRNTTGCLRNLSSAGEEARKQMRTCEGLVDSLLYVIKACVNTSDFDSKIVENCICTLRNLSYRLELEMPPSRLLGGHELDGLLGCESPSKEVDSSCWGRKKKKKKKSSLEDTWDGVGPIPGFSKSPKGAEMLWHPAVVKPYLTLLAESSNPATLEGAAGSLQNLSAGNWKFAAYIRAAVRKEKGLPILVELLRMDNDRVVCSVATALRNMALDVRNKELIGKYAMRDLVNRLPGGNTTLLSDETVAAICCTLHEVTSKNMENAKALADTGGIEKLVNITKGRGDRYSMKVVKAAAQVLNTLWQYRDLRTIYKKDGWNQNHFLTPVSTLERDRFKSQPTLPTSTIQMSPVNHPSRSSYRPHQPKIRTPTGRGGSEWVPRHTTTRRELSPAYASGGSTGRADLAPPVHGFHLFVSLQPMYYTEDPGRRNYDTYRMYLQHPHGYDDPYLEEVITYPPTVDYSSQTHGLKTTTNYVDFYASTRRPSYRAEQYPGSPDSWV</sequence>
<feature type="repeat" description="ARM" evidence="9">
    <location>
        <begin position="722"/>
        <end position="759"/>
    </location>
</feature>
<feature type="compositionally biased region" description="Polar residues" evidence="10">
    <location>
        <begin position="110"/>
        <end position="120"/>
    </location>
</feature>
<feature type="repeat" description="ARM" evidence="9">
    <location>
        <begin position="420"/>
        <end position="447"/>
    </location>
</feature>
<reference evidence="11" key="1">
    <citation type="submission" date="2019-06" db="EMBL/GenBank/DDBJ databases">
        <authorList>
            <consortium name="Wellcome Sanger Institute Data Sharing"/>
        </authorList>
    </citation>
    <scope>NUCLEOTIDE SEQUENCE [LARGE SCALE GENOMIC DNA]</scope>
</reference>
<feature type="region of interest" description="Disordered" evidence="10">
    <location>
        <begin position="140"/>
        <end position="205"/>
    </location>
</feature>
<accession>A0A673CP01</accession>
<evidence type="ECO:0000256" key="10">
    <source>
        <dbReference type="SAM" id="MobiDB-lite"/>
    </source>
</evidence>
<keyword evidence="8" id="KW-0175">Coiled coil</keyword>
<feature type="compositionally biased region" description="Polar residues" evidence="10">
    <location>
        <begin position="339"/>
        <end position="348"/>
    </location>
</feature>
<comment type="subcellular location">
    <subcellularLocation>
        <location evidence="1">Cell junction</location>
    </subcellularLocation>
</comment>
<feature type="compositionally biased region" description="Low complexity" evidence="10">
    <location>
        <begin position="141"/>
        <end position="153"/>
    </location>
</feature>
<evidence type="ECO:0000256" key="5">
    <source>
        <dbReference type="ARBA" id="ARBA00022737"/>
    </source>
</evidence>
<evidence type="ECO:0000313" key="12">
    <source>
        <dbReference type="Proteomes" id="UP000472271"/>
    </source>
</evidence>
<dbReference type="GO" id="GO:0005634">
    <property type="term" value="C:nucleus"/>
    <property type="evidence" value="ECO:0007669"/>
    <property type="project" value="TreeGrafter"/>
</dbReference>
<keyword evidence="12" id="KW-1185">Reference proteome</keyword>
<dbReference type="AlphaFoldDB" id="A0A673CP01"/>
<feature type="region of interest" description="Disordered" evidence="10">
    <location>
        <begin position="280"/>
        <end position="313"/>
    </location>
</feature>
<feature type="region of interest" description="Disordered" evidence="10">
    <location>
        <begin position="336"/>
        <end position="365"/>
    </location>
</feature>
<keyword evidence="5" id="KW-0677">Repeat</keyword>
<evidence type="ECO:0000256" key="4">
    <source>
        <dbReference type="ARBA" id="ARBA00022553"/>
    </source>
</evidence>
<dbReference type="Pfam" id="PF00514">
    <property type="entry name" value="Arm"/>
    <property type="match status" value="3"/>
</dbReference>
<gene>
    <name evidence="11" type="primary">pkp4</name>
</gene>
<dbReference type="Ensembl" id="ENSSORT00005058677.1">
    <property type="protein sequence ID" value="ENSSORP00005057361.1"/>
    <property type="gene ID" value="ENSSORG00005025335.1"/>
</dbReference>
<comment type="similarity">
    <text evidence="2">Belongs to the beta-catenin family.</text>
</comment>
<dbReference type="SUPFAM" id="SSF48371">
    <property type="entry name" value="ARM repeat"/>
    <property type="match status" value="1"/>
</dbReference>
<evidence type="ECO:0000256" key="6">
    <source>
        <dbReference type="ARBA" id="ARBA00022889"/>
    </source>
</evidence>
<protein>
    <recommendedName>
        <fullName evidence="13">Plakophilin 4</fullName>
    </recommendedName>
</protein>
<feature type="repeat" description="ARM" evidence="9">
    <location>
        <begin position="464"/>
        <end position="507"/>
    </location>
</feature>
<proteinExistence type="inferred from homology"/>
<feature type="compositionally biased region" description="Polar residues" evidence="10">
    <location>
        <begin position="175"/>
        <end position="192"/>
    </location>
</feature>
<evidence type="ECO:0000313" key="11">
    <source>
        <dbReference type="Ensembl" id="ENSSORP00005057361.1"/>
    </source>
</evidence>
<dbReference type="SMART" id="SM00185">
    <property type="entry name" value="ARM"/>
    <property type="match status" value="8"/>
</dbReference>
<dbReference type="PROSITE" id="PS50176">
    <property type="entry name" value="ARM_REPEAT"/>
    <property type="match status" value="3"/>
</dbReference>
<evidence type="ECO:0000256" key="1">
    <source>
        <dbReference type="ARBA" id="ARBA00004282"/>
    </source>
</evidence>
<name>A0A673CP01_9TELE</name>
<evidence type="ECO:0000256" key="8">
    <source>
        <dbReference type="ARBA" id="ARBA00023054"/>
    </source>
</evidence>
<feature type="region of interest" description="Disordered" evidence="10">
    <location>
        <begin position="871"/>
        <end position="915"/>
    </location>
</feature>
<dbReference type="GO" id="GO:0005912">
    <property type="term" value="C:adherens junction"/>
    <property type="evidence" value="ECO:0007669"/>
    <property type="project" value="TreeGrafter"/>
</dbReference>
<evidence type="ECO:0000256" key="7">
    <source>
        <dbReference type="ARBA" id="ARBA00022949"/>
    </source>
</evidence>
<dbReference type="InterPro" id="IPR011989">
    <property type="entry name" value="ARM-like"/>
</dbReference>
<reference evidence="11" key="3">
    <citation type="submission" date="2025-09" db="UniProtKB">
        <authorList>
            <consortium name="Ensembl"/>
        </authorList>
    </citation>
    <scope>IDENTIFICATION</scope>
</reference>
<feature type="region of interest" description="Disordered" evidence="10">
    <location>
        <begin position="96"/>
        <end position="120"/>
    </location>
</feature>
<feature type="compositionally biased region" description="Polar residues" evidence="10">
    <location>
        <begin position="874"/>
        <end position="897"/>
    </location>
</feature>
<evidence type="ECO:0008006" key="13">
    <source>
        <dbReference type="Google" id="ProtNLM"/>
    </source>
</evidence>
<dbReference type="Proteomes" id="UP000472271">
    <property type="component" value="Chromosome 21"/>
</dbReference>
<dbReference type="GO" id="GO:0005886">
    <property type="term" value="C:plasma membrane"/>
    <property type="evidence" value="ECO:0007669"/>
    <property type="project" value="TreeGrafter"/>
</dbReference>
<keyword evidence="7" id="KW-0965">Cell junction</keyword>
<dbReference type="PANTHER" id="PTHR10372:SF8">
    <property type="entry name" value="PLAKOPHILIN-4"/>
    <property type="match status" value="1"/>
</dbReference>